<accession>A0AAV3YCX2</accession>
<protein>
    <submittedName>
        <fullName evidence="1">Uncharacterized protein</fullName>
    </submittedName>
</protein>
<name>A0AAV3YCX2_9GAST</name>
<dbReference type="EMBL" id="BLXT01000816">
    <property type="protein sequence ID" value="GFN80306.1"/>
    <property type="molecule type" value="Genomic_DNA"/>
</dbReference>
<dbReference type="AlphaFoldDB" id="A0AAV3YCX2"/>
<dbReference type="Proteomes" id="UP000735302">
    <property type="component" value="Unassembled WGS sequence"/>
</dbReference>
<organism evidence="1 2">
    <name type="scientific">Plakobranchus ocellatus</name>
    <dbReference type="NCBI Taxonomy" id="259542"/>
    <lineage>
        <taxon>Eukaryota</taxon>
        <taxon>Metazoa</taxon>
        <taxon>Spiralia</taxon>
        <taxon>Lophotrochozoa</taxon>
        <taxon>Mollusca</taxon>
        <taxon>Gastropoda</taxon>
        <taxon>Heterobranchia</taxon>
        <taxon>Euthyneura</taxon>
        <taxon>Panpulmonata</taxon>
        <taxon>Sacoglossa</taxon>
        <taxon>Placobranchoidea</taxon>
        <taxon>Plakobranchidae</taxon>
        <taxon>Plakobranchus</taxon>
    </lineage>
</organism>
<gene>
    <name evidence="1" type="ORF">PoB_000681200</name>
</gene>
<comment type="caution">
    <text evidence="1">The sequence shown here is derived from an EMBL/GenBank/DDBJ whole genome shotgun (WGS) entry which is preliminary data.</text>
</comment>
<keyword evidence="2" id="KW-1185">Reference proteome</keyword>
<sequence length="119" mass="13110">MFTSEILPLSSESDRQAILFPSDAFSLLPTTCARECVCSLYSPLPFPAPPPHISVGHSRLQVACLSDCTSDIWPRPLARLLPRVVRSLAVCAYRDGGPLPARSVGLRELRRGRRTRHGD</sequence>
<evidence type="ECO:0000313" key="2">
    <source>
        <dbReference type="Proteomes" id="UP000735302"/>
    </source>
</evidence>
<proteinExistence type="predicted"/>
<reference evidence="1 2" key="1">
    <citation type="journal article" date="2021" name="Elife">
        <title>Chloroplast acquisition without the gene transfer in kleptoplastic sea slugs, Plakobranchus ocellatus.</title>
        <authorList>
            <person name="Maeda T."/>
            <person name="Takahashi S."/>
            <person name="Yoshida T."/>
            <person name="Shimamura S."/>
            <person name="Takaki Y."/>
            <person name="Nagai Y."/>
            <person name="Toyoda A."/>
            <person name="Suzuki Y."/>
            <person name="Arimoto A."/>
            <person name="Ishii H."/>
            <person name="Satoh N."/>
            <person name="Nishiyama T."/>
            <person name="Hasebe M."/>
            <person name="Maruyama T."/>
            <person name="Minagawa J."/>
            <person name="Obokata J."/>
            <person name="Shigenobu S."/>
        </authorList>
    </citation>
    <scope>NUCLEOTIDE SEQUENCE [LARGE SCALE GENOMIC DNA]</scope>
</reference>
<evidence type="ECO:0000313" key="1">
    <source>
        <dbReference type="EMBL" id="GFN80306.1"/>
    </source>
</evidence>